<keyword evidence="9" id="KW-0645">Protease</keyword>
<dbReference type="Pfam" id="PF01694">
    <property type="entry name" value="Rhomboid"/>
    <property type="match status" value="1"/>
</dbReference>
<reference evidence="9 10" key="1">
    <citation type="submission" date="2019-06" db="EMBL/GenBank/DDBJ databases">
        <title>New taxonomy in bacterial strain CC-CFT640, isolated from vineyard.</title>
        <authorList>
            <person name="Lin S.-Y."/>
            <person name="Tsai C.-F."/>
            <person name="Young C.-C."/>
        </authorList>
    </citation>
    <scope>NUCLEOTIDE SEQUENCE [LARGE SCALE GENOMIC DNA]</scope>
    <source>
        <strain evidence="9 10">CC-CFT640</strain>
    </source>
</reference>
<dbReference type="PANTHER" id="PTHR43066">
    <property type="entry name" value="RHOMBOID-RELATED PROTEIN"/>
    <property type="match status" value="1"/>
</dbReference>
<dbReference type="AlphaFoldDB" id="A0A5C8PVF0"/>
<name>A0A5C8PVF0_9HYPH</name>
<feature type="domain" description="Peptidase S54 rhomboid" evidence="8">
    <location>
        <begin position="76"/>
        <end position="205"/>
    </location>
</feature>
<feature type="transmembrane region" description="Helical" evidence="7">
    <location>
        <begin position="16"/>
        <end position="36"/>
    </location>
</feature>
<evidence type="ECO:0000256" key="2">
    <source>
        <dbReference type="ARBA" id="ARBA00022475"/>
    </source>
</evidence>
<evidence type="ECO:0000256" key="4">
    <source>
        <dbReference type="ARBA" id="ARBA00022692"/>
    </source>
</evidence>
<dbReference type="GO" id="GO:0004252">
    <property type="term" value="F:serine-type endopeptidase activity"/>
    <property type="evidence" value="ECO:0007669"/>
    <property type="project" value="InterPro"/>
</dbReference>
<keyword evidence="9" id="KW-0378">Hydrolase</keyword>
<dbReference type="OrthoDB" id="9813074at2"/>
<evidence type="ECO:0000256" key="3">
    <source>
        <dbReference type="ARBA" id="ARBA00022519"/>
    </source>
</evidence>
<keyword evidence="2" id="KW-1003">Cell membrane</keyword>
<keyword evidence="5 7" id="KW-1133">Transmembrane helix</keyword>
<evidence type="ECO:0000313" key="10">
    <source>
        <dbReference type="Proteomes" id="UP000321638"/>
    </source>
</evidence>
<dbReference type="Proteomes" id="UP000321638">
    <property type="component" value="Unassembled WGS sequence"/>
</dbReference>
<keyword evidence="4 7" id="KW-0812">Transmembrane</keyword>
<feature type="transmembrane region" description="Helical" evidence="7">
    <location>
        <begin position="189"/>
        <end position="209"/>
    </location>
</feature>
<gene>
    <name evidence="9" type="ORF">FHP25_02480</name>
</gene>
<feature type="transmembrane region" description="Helical" evidence="7">
    <location>
        <begin position="162"/>
        <end position="183"/>
    </location>
</feature>
<evidence type="ECO:0000256" key="1">
    <source>
        <dbReference type="ARBA" id="ARBA00004141"/>
    </source>
</evidence>
<comment type="subcellular location">
    <subcellularLocation>
        <location evidence="1">Membrane</location>
        <topology evidence="1">Multi-pass membrane protein</topology>
    </subcellularLocation>
</comment>
<feature type="transmembrane region" description="Helical" evidence="7">
    <location>
        <begin position="135"/>
        <end position="153"/>
    </location>
</feature>
<keyword evidence="3" id="KW-0997">Cell inner membrane</keyword>
<sequence>MPFDQRDQPPPRGEPAINLPPMTLGLIVVLLVIHLLRQTLSVETDESLILAFSVVPARYFGDAPADGLSLLLAPLAHMFLHADWAHVGLNAATLAAFGAPVERFLGSARYLAFYLITGLAGAALHAAIYPDSIDPMLGASGAISGLFGGLLLLMRERGRMNALIPFAILWVVLQVGLGFFGSTAGGDRIAWAGHVGGFVAGLLLIRPLAGWRW</sequence>
<evidence type="ECO:0000256" key="6">
    <source>
        <dbReference type="ARBA" id="ARBA00023136"/>
    </source>
</evidence>
<dbReference type="SUPFAM" id="SSF144091">
    <property type="entry name" value="Rhomboid-like"/>
    <property type="match status" value="1"/>
</dbReference>
<dbReference type="GO" id="GO:0006508">
    <property type="term" value="P:proteolysis"/>
    <property type="evidence" value="ECO:0007669"/>
    <property type="project" value="UniProtKB-KW"/>
</dbReference>
<evidence type="ECO:0000313" key="9">
    <source>
        <dbReference type="EMBL" id="TXL81953.1"/>
    </source>
</evidence>
<keyword evidence="10" id="KW-1185">Reference proteome</keyword>
<dbReference type="InterPro" id="IPR022764">
    <property type="entry name" value="Peptidase_S54_rhomboid_dom"/>
</dbReference>
<feature type="transmembrane region" description="Helical" evidence="7">
    <location>
        <begin position="111"/>
        <end position="129"/>
    </location>
</feature>
<dbReference type="Gene3D" id="1.20.1540.10">
    <property type="entry name" value="Rhomboid-like"/>
    <property type="match status" value="1"/>
</dbReference>
<keyword evidence="6 7" id="KW-0472">Membrane</keyword>
<proteinExistence type="predicted"/>
<organism evidence="9 10">
    <name type="scientific">Vineibacter terrae</name>
    <dbReference type="NCBI Taxonomy" id="2586908"/>
    <lineage>
        <taxon>Bacteria</taxon>
        <taxon>Pseudomonadati</taxon>
        <taxon>Pseudomonadota</taxon>
        <taxon>Alphaproteobacteria</taxon>
        <taxon>Hyphomicrobiales</taxon>
        <taxon>Vineibacter</taxon>
    </lineage>
</organism>
<dbReference type="GO" id="GO:0016020">
    <property type="term" value="C:membrane"/>
    <property type="evidence" value="ECO:0007669"/>
    <property type="project" value="UniProtKB-SubCell"/>
</dbReference>
<evidence type="ECO:0000256" key="7">
    <source>
        <dbReference type="SAM" id="Phobius"/>
    </source>
</evidence>
<evidence type="ECO:0000259" key="8">
    <source>
        <dbReference type="Pfam" id="PF01694"/>
    </source>
</evidence>
<comment type="caution">
    <text evidence="9">The sequence shown here is derived from an EMBL/GenBank/DDBJ whole genome shotgun (WGS) entry which is preliminary data.</text>
</comment>
<evidence type="ECO:0000256" key="5">
    <source>
        <dbReference type="ARBA" id="ARBA00022989"/>
    </source>
</evidence>
<dbReference type="InterPro" id="IPR035952">
    <property type="entry name" value="Rhomboid-like_sf"/>
</dbReference>
<protein>
    <submittedName>
        <fullName evidence="9">Rhomboid family intramembrane serine protease</fullName>
    </submittedName>
</protein>
<dbReference type="RefSeq" id="WP_147845308.1">
    <property type="nucleotide sequence ID" value="NZ_VDUZ01000002.1"/>
</dbReference>
<accession>A0A5C8PVF0</accession>
<dbReference type="EMBL" id="VDUZ01000002">
    <property type="protein sequence ID" value="TXL81953.1"/>
    <property type="molecule type" value="Genomic_DNA"/>
</dbReference>
<dbReference type="PANTHER" id="PTHR43066:SF26">
    <property type="entry name" value="RHOMBOID PROTEASE GLPG"/>
    <property type="match status" value="1"/>
</dbReference>